<dbReference type="EMBL" id="MU001751">
    <property type="protein sequence ID" value="KAF2800192.1"/>
    <property type="molecule type" value="Genomic_DNA"/>
</dbReference>
<protein>
    <submittedName>
        <fullName evidence="1">Uncharacterized protein</fullName>
    </submittedName>
</protein>
<keyword evidence="2" id="KW-1185">Reference proteome</keyword>
<dbReference type="AlphaFoldDB" id="A0A6A6XUM5"/>
<accession>A0A6A6XUM5</accession>
<organism evidence="1 2">
    <name type="scientific">Melanomma pulvis-pyrius CBS 109.77</name>
    <dbReference type="NCBI Taxonomy" id="1314802"/>
    <lineage>
        <taxon>Eukaryota</taxon>
        <taxon>Fungi</taxon>
        <taxon>Dikarya</taxon>
        <taxon>Ascomycota</taxon>
        <taxon>Pezizomycotina</taxon>
        <taxon>Dothideomycetes</taxon>
        <taxon>Pleosporomycetidae</taxon>
        <taxon>Pleosporales</taxon>
        <taxon>Melanommataceae</taxon>
        <taxon>Melanomma</taxon>
    </lineage>
</organism>
<gene>
    <name evidence="1" type="ORF">K505DRAFT_331884</name>
</gene>
<dbReference type="Proteomes" id="UP000799757">
    <property type="component" value="Unassembled WGS sequence"/>
</dbReference>
<sequence length="227" mass="25715">MAHAPSTDVPDSGAHVVGCEVIRIHQIWRHGTVISVEAFVCKSRIQPHIPCTSELIFYEARWPEFEQLPGALDALDKLEYGLHYRIRKAASQPLPSSAGEIFFKCADPTPDGYRIMLHEKPLPETKRLYQVTRAYRLGDDYHVEAKVFESSNEGHHPVQGMIIRSYIWSEFEATEFERTTEYDEEFSKAQCLLEALQDSDKGWVVRSMQVVIGHFCCSGAGLQGETA</sequence>
<evidence type="ECO:0000313" key="1">
    <source>
        <dbReference type="EMBL" id="KAF2800192.1"/>
    </source>
</evidence>
<name>A0A6A6XUM5_9PLEO</name>
<evidence type="ECO:0000313" key="2">
    <source>
        <dbReference type="Proteomes" id="UP000799757"/>
    </source>
</evidence>
<reference evidence="1" key="1">
    <citation type="journal article" date="2020" name="Stud. Mycol.">
        <title>101 Dothideomycetes genomes: a test case for predicting lifestyles and emergence of pathogens.</title>
        <authorList>
            <person name="Haridas S."/>
            <person name="Albert R."/>
            <person name="Binder M."/>
            <person name="Bloem J."/>
            <person name="Labutti K."/>
            <person name="Salamov A."/>
            <person name="Andreopoulos B."/>
            <person name="Baker S."/>
            <person name="Barry K."/>
            <person name="Bills G."/>
            <person name="Bluhm B."/>
            <person name="Cannon C."/>
            <person name="Castanera R."/>
            <person name="Culley D."/>
            <person name="Daum C."/>
            <person name="Ezra D."/>
            <person name="Gonzalez J."/>
            <person name="Henrissat B."/>
            <person name="Kuo A."/>
            <person name="Liang C."/>
            <person name="Lipzen A."/>
            <person name="Lutzoni F."/>
            <person name="Magnuson J."/>
            <person name="Mondo S."/>
            <person name="Nolan M."/>
            <person name="Ohm R."/>
            <person name="Pangilinan J."/>
            <person name="Park H.-J."/>
            <person name="Ramirez L."/>
            <person name="Alfaro M."/>
            <person name="Sun H."/>
            <person name="Tritt A."/>
            <person name="Yoshinaga Y."/>
            <person name="Zwiers L.-H."/>
            <person name="Turgeon B."/>
            <person name="Goodwin S."/>
            <person name="Spatafora J."/>
            <person name="Crous P."/>
            <person name="Grigoriev I."/>
        </authorList>
    </citation>
    <scope>NUCLEOTIDE SEQUENCE</scope>
    <source>
        <strain evidence="1">CBS 109.77</strain>
    </source>
</reference>
<proteinExistence type="predicted"/>